<evidence type="ECO:0000256" key="1">
    <source>
        <dbReference type="SAM" id="MobiDB-lite"/>
    </source>
</evidence>
<evidence type="ECO:0000313" key="3">
    <source>
        <dbReference type="Proteomes" id="UP000295497"/>
    </source>
</evidence>
<feature type="region of interest" description="Disordered" evidence="1">
    <location>
        <begin position="1"/>
        <end position="58"/>
    </location>
</feature>
<organism evidence="2 3">
    <name type="scientific">Sorangium cellulosum</name>
    <name type="common">Polyangium cellulosum</name>
    <dbReference type="NCBI Taxonomy" id="56"/>
    <lineage>
        <taxon>Bacteria</taxon>
        <taxon>Pseudomonadati</taxon>
        <taxon>Myxococcota</taxon>
        <taxon>Polyangia</taxon>
        <taxon>Polyangiales</taxon>
        <taxon>Polyangiaceae</taxon>
        <taxon>Sorangium</taxon>
    </lineage>
</organism>
<name>A0A4V0NGL1_SORCE</name>
<protein>
    <submittedName>
        <fullName evidence="2">Uncharacterized protein</fullName>
    </submittedName>
</protein>
<accession>A0A4V0NGL1</accession>
<dbReference type="EMBL" id="CP012672">
    <property type="protein sequence ID" value="AUX33552.1"/>
    <property type="molecule type" value="Genomic_DNA"/>
</dbReference>
<dbReference type="Proteomes" id="UP000295497">
    <property type="component" value="Chromosome"/>
</dbReference>
<sequence length="77" mass="8282">MRGELERARGGGAGIPREWARAAQGEGAGRHEGALVPRRARRRNAGGGGEGERERIDDVEHLVRIAKANTTLELKDG</sequence>
<gene>
    <name evidence="2" type="ORF">SOCE836_057120</name>
</gene>
<reference evidence="2 3" key="1">
    <citation type="submission" date="2015-09" db="EMBL/GenBank/DDBJ databases">
        <title>Sorangium comparison.</title>
        <authorList>
            <person name="Zaburannyi N."/>
            <person name="Bunk B."/>
            <person name="Overmann J."/>
            <person name="Mueller R."/>
        </authorList>
    </citation>
    <scope>NUCLEOTIDE SEQUENCE [LARGE SCALE GENOMIC DNA]</scope>
    <source>
        <strain evidence="2 3">So ce836</strain>
    </source>
</reference>
<dbReference type="AlphaFoldDB" id="A0A4V0NGL1"/>
<proteinExistence type="predicted"/>
<evidence type="ECO:0000313" key="2">
    <source>
        <dbReference type="EMBL" id="AUX33552.1"/>
    </source>
</evidence>